<dbReference type="EMBL" id="BK015689">
    <property type="protein sequence ID" value="DAE20048.1"/>
    <property type="molecule type" value="Genomic_DNA"/>
</dbReference>
<accession>A0A8S5QLU2</accession>
<sequence>MFQSLRPNNQVFILHKDRAVLETGSVVSVSSPMPKYPVQPMFGQPQEMVVDIVVKVNNQDITYQKIPANLDIADFNNSNIVLSDNREAMNSEISSLKQKSIAIINSIDFHKEMIANCDKILSELNPEFAEKQQQQLEINTLKTQMGEMAKSITELMSMNKKLISQLKKE</sequence>
<name>A0A8S5QLU2_9CAUD</name>
<reference evidence="1" key="1">
    <citation type="journal article" date="2021" name="Proc. Natl. Acad. Sci. U.S.A.">
        <title>A Catalog of Tens of Thousands of Viruses from Human Metagenomes Reveals Hidden Associations with Chronic Diseases.</title>
        <authorList>
            <person name="Tisza M.J."/>
            <person name="Buck C.B."/>
        </authorList>
    </citation>
    <scope>NUCLEOTIDE SEQUENCE</scope>
    <source>
        <strain evidence="1">CtYsL76</strain>
    </source>
</reference>
<proteinExistence type="predicted"/>
<organism evidence="1">
    <name type="scientific">CrAss-like virus sp. ctYsL76</name>
    <dbReference type="NCBI Taxonomy" id="2826826"/>
    <lineage>
        <taxon>Viruses</taxon>
        <taxon>Duplodnaviria</taxon>
        <taxon>Heunggongvirae</taxon>
        <taxon>Uroviricota</taxon>
        <taxon>Caudoviricetes</taxon>
        <taxon>Crassvirales</taxon>
    </lineage>
</organism>
<protein>
    <submittedName>
        <fullName evidence="1">Uncharacterized protein</fullName>
    </submittedName>
</protein>
<evidence type="ECO:0000313" key="1">
    <source>
        <dbReference type="EMBL" id="DAE20048.1"/>
    </source>
</evidence>